<proteinExistence type="predicted"/>
<evidence type="ECO:0000313" key="1">
    <source>
        <dbReference type="EMBL" id="QPK11400.1"/>
    </source>
</evidence>
<gene>
    <name evidence="1" type="ORF">HER27_022145</name>
</gene>
<dbReference type="AlphaFoldDB" id="A0A7X6J2G1"/>
<name>A0A7X6J2G1_9HYPH</name>
<reference evidence="1 2" key="1">
    <citation type="submission" date="2020-11" db="EMBL/GenBank/DDBJ databases">
        <title>Indigenous Rhizobia Nodulating Common beans in Western Kenya.</title>
        <authorList>
            <person name="Wekesa C.S."/>
            <person name="Oelmueller R."/>
            <person name="Furch A.C."/>
        </authorList>
    </citation>
    <scope>NUCLEOTIDE SEQUENCE [LARGE SCALE GENOMIC DNA]</scope>
    <source>
        <strain evidence="2">BS3</strain>
        <plasmid evidence="1 2">pBS3a</plasmid>
    </source>
</reference>
<dbReference type="RefSeq" id="WP_125462013.1">
    <property type="nucleotide sequence ID" value="NZ_CP013530.1"/>
</dbReference>
<dbReference type="EMBL" id="CP064932">
    <property type="protein sequence ID" value="QPK11400.1"/>
    <property type="molecule type" value="Genomic_DNA"/>
</dbReference>
<organism evidence="1 2">
    <name type="scientific">Rhizobium phaseoli</name>
    <dbReference type="NCBI Taxonomy" id="396"/>
    <lineage>
        <taxon>Bacteria</taxon>
        <taxon>Pseudomonadati</taxon>
        <taxon>Pseudomonadota</taxon>
        <taxon>Alphaproteobacteria</taxon>
        <taxon>Hyphomicrobiales</taxon>
        <taxon>Rhizobiaceae</taxon>
        <taxon>Rhizobium/Agrobacterium group</taxon>
        <taxon>Rhizobium</taxon>
    </lineage>
</organism>
<protein>
    <submittedName>
        <fullName evidence="1">Uncharacterized protein</fullName>
    </submittedName>
</protein>
<accession>A0A7X6J2G1</accession>
<keyword evidence="1" id="KW-0614">Plasmid</keyword>
<evidence type="ECO:0000313" key="2">
    <source>
        <dbReference type="Proteomes" id="UP000540266"/>
    </source>
</evidence>
<sequence>MMDAATTGQLRSFSYHEIGAPSRRTNEKAERFPDWSAKAAELCRKTSADYVGKLPQPPLTLRKMIAWHFRLAVFKPPTL</sequence>
<dbReference type="GeneID" id="45961730"/>
<geneLocation type="plasmid" evidence="1 2">
    <name>pBS3a</name>
</geneLocation>
<dbReference type="Proteomes" id="UP000540266">
    <property type="component" value="Plasmid pBS3a"/>
</dbReference>